<feature type="chain" id="PRO_5013928589" evidence="10">
    <location>
        <begin position="21"/>
        <end position="632"/>
    </location>
</feature>
<keyword evidence="4" id="KW-0336">GPI-anchor</keyword>
<evidence type="ECO:0000259" key="11">
    <source>
        <dbReference type="PROSITE" id="PS50213"/>
    </source>
</evidence>
<dbReference type="SUPFAM" id="SSF82153">
    <property type="entry name" value="FAS1 domain"/>
    <property type="match status" value="1"/>
</dbReference>
<dbReference type="SMART" id="SM00554">
    <property type="entry name" value="FAS1"/>
    <property type="match status" value="1"/>
</dbReference>
<dbReference type="PANTHER" id="PTHR32077:SF59">
    <property type="entry name" value="FASCICLIN-LIKE ARABINOGALACTAN PROTEIN 12"/>
    <property type="match status" value="1"/>
</dbReference>
<dbReference type="STRING" id="33114.A0A2G2VZP4"/>
<comment type="subcellular location">
    <subcellularLocation>
        <location evidence="1">Cell membrane</location>
        <topology evidence="1">Lipid-anchor</topology>
        <topology evidence="1">GPI-anchor</topology>
    </subcellularLocation>
</comment>
<keyword evidence="4" id="KW-0449">Lipoprotein</keyword>
<feature type="domain" description="FAS1" evidence="11">
    <location>
        <begin position="32"/>
        <end position="176"/>
    </location>
</feature>
<accession>A0A2G2VZP4</accession>
<evidence type="ECO:0000313" key="12">
    <source>
        <dbReference type="EMBL" id="PHT38457.1"/>
    </source>
</evidence>
<proteinExistence type="inferred from homology"/>
<dbReference type="InterPro" id="IPR045003">
    <property type="entry name" value="FLA_A"/>
</dbReference>
<dbReference type="FunFam" id="2.30.180.10:FF:000006">
    <property type="entry name" value="Fasciclin-like arabinogalactan protein 11"/>
    <property type="match status" value="1"/>
</dbReference>
<gene>
    <name evidence="12" type="ORF">CQW23_22030</name>
</gene>
<evidence type="ECO:0000256" key="1">
    <source>
        <dbReference type="ARBA" id="ARBA00004609"/>
    </source>
</evidence>
<comment type="caution">
    <text evidence="12">The sequence shown here is derived from an EMBL/GenBank/DDBJ whole genome shotgun (WGS) entry which is preliminary data.</text>
</comment>
<keyword evidence="3" id="KW-1003">Cell membrane</keyword>
<comment type="similarity">
    <text evidence="2">Belongs to the fasciclin-like AGP family.</text>
</comment>
<evidence type="ECO:0000256" key="3">
    <source>
        <dbReference type="ARBA" id="ARBA00022475"/>
    </source>
</evidence>
<dbReference type="PROSITE" id="PS50213">
    <property type="entry name" value="FAS1"/>
    <property type="match status" value="1"/>
</dbReference>
<evidence type="ECO:0000256" key="2">
    <source>
        <dbReference type="ARBA" id="ARBA00007843"/>
    </source>
</evidence>
<sequence length="632" mass="70023">MEHIFLILFFLFLKCIGILAQAPAPAPGPPPPLNVTKILEKAGQSSTFIRLLQNTQQLNEITSQLNNSNNGITIFVPTDNAFLNMKAGSLNSFTDQQKAELIQFHILPSYYSLTQFQTASNPLRTQAGGTSNREFPINITTTGSSVNITTGIVNASVSNTIYTDNQLAIYQVDKVLLPLQFFVPPAPPPPPPTSLTPKKKAGAITMEPAAASAILAKLEAITRQWEVINKRLDHMGVPREQVGYLDTRQDEDRSSCEVRGKNIIPYTHMNVVAVLPSVGVHDSSFCDTLDIVRSHEDQTLIVGTQALVDPLDDEIDSPRENDLCPSGASTYNLTKVPLPSDESIHTLVDPCEKQGESTLVCELPTTSEGEKNDQPGVDDLDLLEYLENPSCDCLCEDEFDCGPLASRDGLYVCEDNSCEREGDMCSEMSSTSSLCVSYVGHILSGNFETSSKCMHRNPLFEVDLWNTFLNPLLVHDIFNSDKKGLLNFEDDTLGESESGQDLSPWLRLPFNPGLDSRSNPFQEGKDDTIQMATLIFEDMIGGHHLKVQDLVTPKAQEYARKTCFEYKQGRVWKIAWSIEDLRTHGFGQHLMGHDLVIFIKDILVTSLGPNTLYGHPTLKGHYCHFVLSCNRR</sequence>
<evidence type="ECO:0000256" key="8">
    <source>
        <dbReference type="ARBA" id="ARBA00023180"/>
    </source>
</evidence>
<dbReference type="Proteomes" id="UP000224567">
    <property type="component" value="Unassembled WGS sequence"/>
</dbReference>
<keyword evidence="13" id="KW-1185">Reference proteome</keyword>
<keyword evidence="7" id="KW-0472">Membrane</keyword>
<dbReference type="GO" id="GO:0098552">
    <property type="term" value="C:side of membrane"/>
    <property type="evidence" value="ECO:0007669"/>
    <property type="project" value="UniProtKB-KW"/>
</dbReference>
<evidence type="ECO:0000256" key="5">
    <source>
        <dbReference type="ARBA" id="ARBA00022729"/>
    </source>
</evidence>
<dbReference type="Gene3D" id="2.30.180.10">
    <property type="entry name" value="FAS1 domain"/>
    <property type="match status" value="1"/>
</dbReference>
<comment type="function">
    <text evidence="9">May be a cell surface adhesion protein.</text>
</comment>
<evidence type="ECO:0000256" key="9">
    <source>
        <dbReference type="ARBA" id="ARBA00024686"/>
    </source>
</evidence>
<feature type="signal peptide" evidence="10">
    <location>
        <begin position="1"/>
        <end position="20"/>
    </location>
</feature>
<evidence type="ECO:0000256" key="4">
    <source>
        <dbReference type="ARBA" id="ARBA00022622"/>
    </source>
</evidence>
<dbReference type="InterPro" id="IPR000782">
    <property type="entry name" value="FAS1_domain"/>
</dbReference>
<keyword evidence="6" id="KW-0654">Proteoglycan</keyword>
<dbReference type="AlphaFoldDB" id="A0A2G2VZP4"/>
<dbReference type="Pfam" id="PF02469">
    <property type="entry name" value="Fasciclin"/>
    <property type="match status" value="1"/>
</dbReference>
<dbReference type="OrthoDB" id="286301at2759"/>
<dbReference type="EMBL" id="MLFT02000009">
    <property type="protein sequence ID" value="PHT38457.1"/>
    <property type="molecule type" value="Genomic_DNA"/>
</dbReference>
<evidence type="ECO:0000256" key="7">
    <source>
        <dbReference type="ARBA" id="ARBA00023136"/>
    </source>
</evidence>
<dbReference type="GO" id="GO:0005886">
    <property type="term" value="C:plasma membrane"/>
    <property type="evidence" value="ECO:0007669"/>
    <property type="project" value="UniProtKB-SubCell"/>
</dbReference>
<evidence type="ECO:0000256" key="6">
    <source>
        <dbReference type="ARBA" id="ARBA00022974"/>
    </source>
</evidence>
<dbReference type="InterPro" id="IPR036378">
    <property type="entry name" value="FAS1_dom_sf"/>
</dbReference>
<name>A0A2G2VZP4_CAPBA</name>
<evidence type="ECO:0000256" key="10">
    <source>
        <dbReference type="SAM" id="SignalP"/>
    </source>
</evidence>
<evidence type="ECO:0000313" key="13">
    <source>
        <dbReference type="Proteomes" id="UP000224567"/>
    </source>
</evidence>
<protein>
    <submittedName>
        <fullName evidence="12">Fasciclin-like arabinogalactan protein 11</fullName>
    </submittedName>
</protein>
<reference evidence="12 13" key="1">
    <citation type="journal article" date="2017" name="Genome Biol.">
        <title>New reference genome sequences of hot pepper reveal the massive evolution of plant disease-resistance genes by retroduplication.</title>
        <authorList>
            <person name="Kim S."/>
            <person name="Park J."/>
            <person name="Yeom S.I."/>
            <person name="Kim Y.M."/>
            <person name="Seo E."/>
            <person name="Kim K.T."/>
            <person name="Kim M.S."/>
            <person name="Lee J.M."/>
            <person name="Cheong K."/>
            <person name="Shin H.S."/>
            <person name="Kim S.B."/>
            <person name="Han K."/>
            <person name="Lee J."/>
            <person name="Park M."/>
            <person name="Lee H.A."/>
            <person name="Lee H.Y."/>
            <person name="Lee Y."/>
            <person name="Oh S."/>
            <person name="Lee J.H."/>
            <person name="Choi E."/>
            <person name="Choi E."/>
            <person name="Lee S.E."/>
            <person name="Jeon J."/>
            <person name="Kim H."/>
            <person name="Choi G."/>
            <person name="Song H."/>
            <person name="Lee J."/>
            <person name="Lee S.C."/>
            <person name="Kwon J.K."/>
            <person name="Lee H.Y."/>
            <person name="Koo N."/>
            <person name="Hong Y."/>
            <person name="Kim R.W."/>
            <person name="Kang W.H."/>
            <person name="Huh J.H."/>
            <person name="Kang B.C."/>
            <person name="Yang T.J."/>
            <person name="Lee Y.H."/>
            <person name="Bennetzen J.L."/>
            <person name="Choi D."/>
        </authorList>
    </citation>
    <scope>NUCLEOTIDE SEQUENCE [LARGE SCALE GENOMIC DNA]</scope>
    <source>
        <strain evidence="13">cv. PBC81</strain>
    </source>
</reference>
<keyword evidence="8" id="KW-0325">Glycoprotein</keyword>
<reference evidence="13" key="2">
    <citation type="journal article" date="2017" name="J. Anim. Genet.">
        <title>Multiple reference genome sequences of hot pepper reveal the massive evolution of plant disease resistance genes by retroduplication.</title>
        <authorList>
            <person name="Kim S."/>
            <person name="Park J."/>
            <person name="Yeom S.-I."/>
            <person name="Kim Y.-M."/>
            <person name="Seo E."/>
            <person name="Kim K.-T."/>
            <person name="Kim M.-S."/>
            <person name="Lee J.M."/>
            <person name="Cheong K."/>
            <person name="Shin H.-S."/>
            <person name="Kim S.-B."/>
            <person name="Han K."/>
            <person name="Lee J."/>
            <person name="Park M."/>
            <person name="Lee H.-A."/>
            <person name="Lee H.-Y."/>
            <person name="Lee Y."/>
            <person name="Oh S."/>
            <person name="Lee J.H."/>
            <person name="Choi E."/>
            <person name="Choi E."/>
            <person name="Lee S.E."/>
            <person name="Jeon J."/>
            <person name="Kim H."/>
            <person name="Choi G."/>
            <person name="Song H."/>
            <person name="Lee J."/>
            <person name="Lee S.-C."/>
            <person name="Kwon J.-K."/>
            <person name="Lee H.-Y."/>
            <person name="Koo N."/>
            <person name="Hong Y."/>
            <person name="Kim R.W."/>
            <person name="Kang W.-H."/>
            <person name="Huh J.H."/>
            <person name="Kang B.-C."/>
            <person name="Yang T.-J."/>
            <person name="Lee Y.-H."/>
            <person name="Bennetzen J.L."/>
            <person name="Choi D."/>
        </authorList>
    </citation>
    <scope>NUCLEOTIDE SEQUENCE [LARGE SCALE GENOMIC DNA]</scope>
    <source>
        <strain evidence="13">cv. PBC81</strain>
    </source>
</reference>
<keyword evidence="5 10" id="KW-0732">Signal</keyword>
<dbReference type="GO" id="GO:0009834">
    <property type="term" value="P:plant-type secondary cell wall biogenesis"/>
    <property type="evidence" value="ECO:0007669"/>
    <property type="project" value="TreeGrafter"/>
</dbReference>
<dbReference type="PANTHER" id="PTHR32077">
    <property type="entry name" value="FASCICLIN-LIKE ARABINOGALACTAN PROTEIN"/>
    <property type="match status" value="1"/>
</dbReference>
<organism evidence="12 13">
    <name type="scientific">Capsicum baccatum</name>
    <name type="common">Peruvian pepper</name>
    <dbReference type="NCBI Taxonomy" id="33114"/>
    <lineage>
        <taxon>Eukaryota</taxon>
        <taxon>Viridiplantae</taxon>
        <taxon>Streptophyta</taxon>
        <taxon>Embryophyta</taxon>
        <taxon>Tracheophyta</taxon>
        <taxon>Spermatophyta</taxon>
        <taxon>Magnoliopsida</taxon>
        <taxon>eudicotyledons</taxon>
        <taxon>Gunneridae</taxon>
        <taxon>Pentapetalae</taxon>
        <taxon>asterids</taxon>
        <taxon>lamiids</taxon>
        <taxon>Solanales</taxon>
        <taxon>Solanaceae</taxon>
        <taxon>Solanoideae</taxon>
        <taxon>Capsiceae</taxon>
        <taxon>Capsicum</taxon>
    </lineage>
</organism>